<keyword evidence="3" id="KW-1185">Reference proteome</keyword>
<organism evidence="2 3">
    <name type="scientific">Ascodesmis nigricans</name>
    <dbReference type="NCBI Taxonomy" id="341454"/>
    <lineage>
        <taxon>Eukaryota</taxon>
        <taxon>Fungi</taxon>
        <taxon>Dikarya</taxon>
        <taxon>Ascomycota</taxon>
        <taxon>Pezizomycotina</taxon>
        <taxon>Pezizomycetes</taxon>
        <taxon>Pezizales</taxon>
        <taxon>Ascodesmidaceae</taxon>
        <taxon>Ascodesmis</taxon>
    </lineage>
</organism>
<protein>
    <submittedName>
        <fullName evidence="2">Uncharacterized protein</fullName>
    </submittedName>
</protein>
<feature type="region of interest" description="Disordered" evidence="1">
    <location>
        <begin position="92"/>
        <end position="119"/>
    </location>
</feature>
<evidence type="ECO:0000313" key="2">
    <source>
        <dbReference type="EMBL" id="TGZ78173.1"/>
    </source>
</evidence>
<evidence type="ECO:0000256" key="1">
    <source>
        <dbReference type="SAM" id="MobiDB-lite"/>
    </source>
</evidence>
<proteinExistence type="predicted"/>
<gene>
    <name evidence="2" type="ORF">EX30DRAFT_351208</name>
</gene>
<dbReference type="OrthoDB" id="2194544at2759"/>
<dbReference type="InParanoid" id="A0A4S2MME1"/>
<dbReference type="EMBL" id="ML220144">
    <property type="protein sequence ID" value="TGZ78173.1"/>
    <property type="molecule type" value="Genomic_DNA"/>
</dbReference>
<sequence length="119" mass="13042">MSTITQSSRSEAWFTLTRTAELHGMSITTTSTSSAIGIAEQSSNQLGDIRMCIDSRPLTVVSIPDRYPEDLIDKLAEARFFNTARYELKNMTPLDGEEEDETTLSGVELGVSAGSRYAT</sequence>
<dbReference type="AlphaFoldDB" id="A0A4S2MME1"/>
<dbReference type="Proteomes" id="UP000298138">
    <property type="component" value="Unassembled WGS sequence"/>
</dbReference>
<reference evidence="2 3" key="1">
    <citation type="submission" date="2019-04" db="EMBL/GenBank/DDBJ databases">
        <title>Comparative genomics and transcriptomics to analyze fruiting body development in filamentous ascomycetes.</title>
        <authorList>
            <consortium name="DOE Joint Genome Institute"/>
            <person name="Lutkenhaus R."/>
            <person name="Traeger S."/>
            <person name="Breuer J."/>
            <person name="Kuo A."/>
            <person name="Lipzen A."/>
            <person name="Pangilinan J."/>
            <person name="Dilworth D."/>
            <person name="Sandor L."/>
            <person name="Poggeler S."/>
            <person name="Barry K."/>
            <person name="Grigoriev I.V."/>
            <person name="Nowrousian M."/>
        </authorList>
    </citation>
    <scope>NUCLEOTIDE SEQUENCE [LARGE SCALE GENOMIC DNA]</scope>
    <source>
        <strain evidence="2 3">CBS 389.68</strain>
    </source>
</reference>
<evidence type="ECO:0000313" key="3">
    <source>
        <dbReference type="Proteomes" id="UP000298138"/>
    </source>
</evidence>
<name>A0A4S2MME1_9PEZI</name>
<accession>A0A4S2MME1</accession>